<dbReference type="Gene3D" id="1.20.1600.10">
    <property type="entry name" value="Outer membrane efflux proteins (OEP)"/>
    <property type="match status" value="1"/>
</dbReference>
<keyword evidence="5" id="KW-0812">Transmembrane</keyword>
<keyword evidence="6" id="KW-0472">Membrane</keyword>
<comment type="subcellular location">
    <subcellularLocation>
        <location evidence="1">Cell outer membrane</location>
    </subcellularLocation>
</comment>
<proteinExistence type="inferred from homology"/>
<dbReference type="RefSeq" id="WP_324179850.1">
    <property type="nucleotide sequence ID" value="NZ_BAABAW010000007.1"/>
</dbReference>
<evidence type="ECO:0000256" key="1">
    <source>
        <dbReference type="ARBA" id="ARBA00004442"/>
    </source>
</evidence>
<evidence type="ECO:0000256" key="5">
    <source>
        <dbReference type="ARBA" id="ARBA00022692"/>
    </source>
</evidence>
<keyword evidence="7" id="KW-0998">Cell outer membrane</keyword>
<evidence type="ECO:0000313" key="8">
    <source>
        <dbReference type="EMBL" id="MEB3345821.1"/>
    </source>
</evidence>
<evidence type="ECO:0000313" key="9">
    <source>
        <dbReference type="Proteomes" id="UP001327027"/>
    </source>
</evidence>
<evidence type="ECO:0000256" key="3">
    <source>
        <dbReference type="ARBA" id="ARBA00022448"/>
    </source>
</evidence>
<keyword evidence="9" id="KW-1185">Reference proteome</keyword>
<dbReference type="InterPro" id="IPR051906">
    <property type="entry name" value="TolC-like"/>
</dbReference>
<dbReference type="InterPro" id="IPR003423">
    <property type="entry name" value="OMP_efflux"/>
</dbReference>
<dbReference type="Gene3D" id="3.40.50.2300">
    <property type="match status" value="2"/>
</dbReference>
<protein>
    <submittedName>
        <fullName evidence="8">TolC family protein</fullName>
    </submittedName>
</protein>
<comment type="caution">
    <text evidence="8">The sequence shown here is derived from an EMBL/GenBank/DDBJ whole genome shotgun (WGS) entry which is preliminary data.</text>
</comment>
<evidence type="ECO:0000256" key="7">
    <source>
        <dbReference type="ARBA" id="ARBA00023237"/>
    </source>
</evidence>
<accession>A0ABU5ZUR2</accession>
<dbReference type="PANTHER" id="PTHR30026:SF20">
    <property type="entry name" value="OUTER MEMBRANE PROTEIN TOLC"/>
    <property type="match status" value="1"/>
</dbReference>
<dbReference type="EMBL" id="JAYKLX010000004">
    <property type="protein sequence ID" value="MEB3345821.1"/>
    <property type="molecule type" value="Genomic_DNA"/>
</dbReference>
<comment type="similarity">
    <text evidence="2">Belongs to the outer membrane factor (OMF) (TC 1.B.17) family.</text>
</comment>
<gene>
    <name evidence="8" type="ORF">U6A24_10130</name>
</gene>
<keyword evidence="4" id="KW-1134">Transmembrane beta strand</keyword>
<evidence type="ECO:0000256" key="2">
    <source>
        <dbReference type="ARBA" id="ARBA00007613"/>
    </source>
</evidence>
<dbReference type="Pfam" id="PF02321">
    <property type="entry name" value="OEP"/>
    <property type="match status" value="2"/>
</dbReference>
<organism evidence="8 9">
    <name type="scientific">Aquimarina gracilis</name>
    <dbReference type="NCBI Taxonomy" id="874422"/>
    <lineage>
        <taxon>Bacteria</taxon>
        <taxon>Pseudomonadati</taxon>
        <taxon>Bacteroidota</taxon>
        <taxon>Flavobacteriia</taxon>
        <taxon>Flavobacteriales</taxon>
        <taxon>Flavobacteriaceae</taxon>
        <taxon>Aquimarina</taxon>
    </lineage>
</organism>
<evidence type="ECO:0000256" key="6">
    <source>
        <dbReference type="ARBA" id="ARBA00023136"/>
    </source>
</evidence>
<dbReference type="Proteomes" id="UP001327027">
    <property type="component" value="Unassembled WGS sequence"/>
</dbReference>
<dbReference type="PANTHER" id="PTHR30026">
    <property type="entry name" value="OUTER MEMBRANE PROTEIN TOLC"/>
    <property type="match status" value="1"/>
</dbReference>
<evidence type="ECO:0000256" key="4">
    <source>
        <dbReference type="ARBA" id="ARBA00022452"/>
    </source>
</evidence>
<dbReference type="SUPFAM" id="SSF56954">
    <property type="entry name" value="Outer membrane efflux proteins (OEP)"/>
    <property type="match status" value="1"/>
</dbReference>
<reference evidence="8 9" key="1">
    <citation type="journal article" date="2013" name="Int. J. Syst. Evol. Microbiol.">
        <title>Aquimarina gracilis sp. nov., isolated from the gut microflora of a mussel, Mytilus coruscus, and emended description of Aquimarina spongiae.</title>
        <authorList>
            <person name="Park S.C."/>
            <person name="Choe H.N."/>
            <person name="Baik K.S."/>
            <person name="Seong C.N."/>
        </authorList>
    </citation>
    <scope>NUCLEOTIDE SEQUENCE [LARGE SCALE GENOMIC DNA]</scope>
    <source>
        <strain evidence="8 9">PSC32</strain>
    </source>
</reference>
<keyword evidence="3" id="KW-0813">Transport</keyword>
<name>A0ABU5ZUR2_9FLAO</name>
<sequence>MKRSLVLLFLFSIFSGVSQVKQNYTIGILVDYTTSEVEPLLTKLQSEIRAVVGEDAVIHIPESNILANNYNLEKAQQNYDQLLNNKTDIILAFGVINNQIISTQKVHKKPTILFGAINRDLNSDIDLTKETSGVENFTYLIESESFKVDFKIFKELTGFKNLGIAIDAPFVDILPLKETFDREIGALEANYKLIPFNNPNDIINNLEGIDAIYIAGGFFLTTEENRKLAKAFIDKKLPSFTTNGPNDVSAGIMATNQSDDNLEQFFRRIALSVEAYINGESLSELPVFIEYTPRLTINFNTAERIGFPLKYSLIAQTDFVGEFRNILSEKKYSLLTAIDEGLKNNLSLQASQKNVELSQQDVKTAKSNYLPLLTAAGTATYVDPDAAEISNGQSPEFSTSGNLTVQQTLFSEAVNANITIQKKLQKAQEASFNADQLDLIFNVSNAYFNTLILKTNVQIQVQNLELTKRNLQIAEQNFEAGQSGKSDLLRFRSQMAQNTQAMVEAINQLEQGFITLNQTLNNPINLEIDIDDAALSEGVFKEYNYEEIANLLDDPTLREPFIDFLVDEAKTNAPELKSLQYNLEATTRNLKLNSSGRFLPTIALQGQYNRTFDRSGKGSTAPPGFGLIDDNYNVGLNVSIPIFNQNVTNINRQTAIIQKDQLEINKQSTELGIAANIRTGVLNLVNQISNIELSKISEETAIESLELTQVSYSSGSVNIVQLLDAQNNLLSARVARANATYNYLINSLQLERFLGYYFLLNSDQENEAFRQRFFEFLSTRN</sequence>